<dbReference type="GO" id="GO:0016829">
    <property type="term" value="F:lyase activity"/>
    <property type="evidence" value="ECO:0007669"/>
    <property type="project" value="UniProtKB-KW"/>
</dbReference>
<dbReference type="InterPro" id="IPR048332">
    <property type="entry name" value="GD_AH_C"/>
</dbReference>
<dbReference type="GO" id="GO:0019698">
    <property type="term" value="P:D-galacturonate catabolic process"/>
    <property type="evidence" value="ECO:0007669"/>
    <property type="project" value="TreeGrafter"/>
</dbReference>
<dbReference type="GO" id="GO:0016787">
    <property type="term" value="F:hydrolase activity"/>
    <property type="evidence" value="ECO:0007669"/>
    <property type="project" value="UniProtKB-KW"/>
</dbReference>
<keyword evidence="5" id="KW-0378">Hydrolase</keyword>
<organism evidence="5 6">
    <name type="scientific">Candidatus Limivivens intestinipullorum</name>
    <dbReference type="NCBI Taxonomy" id="2840858"/>
    <lineage>
        <taxon>Bacteria</taxon>
        <taxon>Bacillati</taxon>
        <taxon>Bacillota</taxon>
        <taxon>Clostridia</taxon>
        <taxon>Lachnospirales</taxon>
        <taxon>Lachnospiraceae</taxon>
        <taxon>Lachnospiraceae incertae sedis</taxon>
        <taxon>Candidatus Limivivens</taxon>
    </lineage>
</organism>
<reference evidence="5" key="2">
    <citation type="journal article" date="2021" name="PeerJ">
        <title>Extensive microbial diversity within the chicken gut microbiome revealed by metagenomics and culture.</title>
        <authorList>
            <person name="Gilroy R."/>
            <person name="Ravi A."/>
            <person name="Getino M."/>
            <person name="Pursley I."/>
            <person name="Horton D.L."/>
            <person name="Alikhan N.F."/>
            <person name="Baker D."/>
            <person name="Gharbi K."/>
            <person name="Hall N."/>
            <person name="Watson M."/>
            <person name="Adriaenssens E.M."/>
            <person name="Foster-Nyarko E."/>
            <person name="Jarju S."/>
            <person name="Secka A."/>
            <person name="Antonio M."/>
            <person name="Oren A."/>
            <person name="Chaudhuri R.R."/>
            <person name="La Ragione R."/>
            <person name="Hildebrand F."/>
            <person name="Pallen M.J."/>
        </authorList>
    </citation>
    <scope>NUCLEOTIDE SEQUENCE</scope>
    <source>
        <strain evidence="5">CHK190-19873</strain>
    </source>
</reference>
<dbReference type="InterPro" id="IPR007392">
    <property type="entry name" value="GD_AH_second"/>
</dbReference>
<evidence type="ECO:0000256" key="1">
    <source>
        <dbReference type="ARBA" id="ARBA00010986"/>
    </source>
</evidence>
<reference evidence="5" key="1">
    <citation type="submission" date="2020-10" db="EMBL/GenBank/DDBJ databases">
        <authorList>
            <person name="Gilroy R."/>
        </authorList>
    </citation>
    <scope>NUCLEOTIDE SEQUENCE</scope>
    <source>
        <strain evidence="5">CHK190-19873</strain>
    </source>
</reference>
<dbReference type="PANTHER" id="PTHR30536">
    <property type="entry name" value="ALTRONATE/GALACTARATE DEHYDRATASE"/>
    <property type="match status" value="1"/>
</dbReference>
<comment type="caution">
    <text evidence="5">The sequence shown here is derived from an EMBL/GenBank/DDBJ whole genome shotgun (WGS) entry which is preliminary data.</text>
</comment>
<sequence length="385" mass="41213">MKRTFLGYKRPDQTWGVRNHVAIISTADNSNFVARRAAALIRGTIPLCPCFGRGEIGKDMELHIRVMAGLGSNPNVHSVILVSLERVIAEKIARIIRESGKEVKIFTMDEDGGSVGCTEKAAREARRMVICASQEHREETSLEHLMLGVECGGSDTTSGIVSNPAVGLVADRLERDNGTVVLSETTEWMGAENFLVPRCKKKETRKKIEKAVGWYEDYIKSIGVDLNGFNPAPDNIRGGLSTIEEKALGSVKKGGSGPIQDMISCGERPPGKGLYLMDAPTGGVENTTALAAAGCQLILFSTGKGNPLGNPVAPTIKVTGNGRTAMRFLENIDVDLSGVLKGDLTLSEAGSILFSEMCSFAEGKLTTAEVLGDEEIAVTRIGFTV</sequence>
<evidence type="ECO:0000259" key="4">
    <source>
        <dbReference type="Pfam" id="PF20629"/>
    </source>
</evidence>
<dbReference type="Pfam" id="PF04295">
    <property type="entry name" value="GD_AH_second"/>
    <property type="match status" value="1"/>
</dbReference>
<evidence type="ECO:0000313" key="5">
    <source>
        <dbReference type="EMBL" id="HIS30217.1"/>
    </source>
</evidence>
<gene>
    <name evidence="5" type="ORF">IAB44_01495</name>
</gene>
<evidence type="ECO:0000313" key="6">
    <source>
        <dbReference type="Proteomes" id="UP000823935"/>
    </source>
</evidence>
<feature type="domain" description="D-galactarate/Altronate dehydratase C-terminal" evidence="4">
    <location>
        <begin position="143"/>
        <end position="382"/>
    </location>
</feature>
<accession>A0A9D1EQJ5</accession>
<keyword evidence="2" id="KW-0456">Lyase</keyword>
<dbReference type="PANTHER" id="PTHR30536:SF5">
    <property type="entry name" value="ALTRONATE DEHYDRATASE"/>
    <property type="match status" value="1"/>
</dbReference>
<dbReference type="EMBL" id="DVIQ01000007">
    <property type="protein sequence ID" value="HIS30217.1"/>
    <property type="molecule type" value="Genomic_DNA"/>
</dbReference>
<dbReference type="Proteomes" id="UP000823935">
    <property type="component" value="Unassembled WGS sequence"/>
</dbReference>
<comment type="similarity">
    <text evidence="1">Belongs to the UxaA family.</text>
</comment>
<name>A0A9D1EQJ5_9FIRM</name>
<evidence type="ECO:0000259" key="3">
    <source>
        <dbReference type="Pfam" id="PF04295"/>
    </source>
</evidence>
<evidence type="ECO:0000256" key="2">
    <source>
        <dbReference type="ARBA" id="ARBA00023239"/>
    </source>
</evidence>
<dbReference type="InterPro" id="IPR052172">
    <property type="entry name" value="UxaA_altronate/galactarate_dh"/>
</dbReference>
<protein>
    <submittedName>
        <fullName evidence="5">UxaA family hydrolase</fullName>
    </submittedName>
</protein>
<dbReference type="AlphaFoldDB" id="A0A9D1EQJ5"/>
<dbReference type="Pfam" id="PF20629">
    <property type="entry name" value="GD_AH_C"/>
    <property type="match status" value="1"/>
</dbReference>
<proteinExistence type="inferred from homology"/>
<feature type="domain" description="D-galactarate/Altronate dehydratase second" evidence="3">
    <location>
        <begin position="7"/>
        <end position="130"/>
    </location>
</feature>